<dbReference type="Proteomes" id="UP001589774">
    <property type="component" value="Unassembled WGS sequence"/>
</dbReference>
<dbReference type="EMBL" id="JBHLWO010000002">
    <property type="protein sequence ID" value="MFC0318801.1"/>
    <property type="molecule type" value="Genomic_DNA"/>
</dbReference>
<evidence type="ECO:0000313" key="2">
    <source>
        <dbReference type="Proteomes" id="UP001589774"/>
    </source>
</evidence>
<dbReference type="RefSeq" id="WP_130857335.1">
    <property type="nucleotide sequence ID" value="NZ_JBHLWO010000002.1"/>
</dbReference>
<proteinExistence type="predicted"/>
<reference evidence="1 2" key="1">
    <citation type="submission" date="2024-09" db="EMBL/GenBank/DDBJ databases">
        <authorList>
            <person name="Sun Q."/>
            <person name="Mori K."/>
        </authorList>
    </citation>
    <scope>NUCLEOTIDE SEQUENCE [LARGE SCALE GENOMIC DNA]</scope>
    <source>
        <strain evidence="1 2">CCM 7765</strain>
    </source>
</reference>
<keyword evidence="2" id="KW-1185">Reference proteome</keyword>
<accession>A0ABV6HIU6</accession>
<organism evidence="1 2">
    <name type="scientific">Olivibacter oleidegradans</name>
    <dbReference type="NCBI Taxonomy" id="760123"/>
    <lineage>
        <taxon>Bacteria</taxon>
        <taxon>Pseudomonadati</taxon>
        <taxon>Bacteroidota</taxon>
        <taxon>Sphingobacteriia</taxon>
        <taxon>Sphingobacteriales</taxon>
        <taxon>Sphingobacteriaceae</taxon>
        <taxon>Olivibacter</taxon>
    </lineage>
</organism>
<sequence>MKKANFFAKLSVIVGLICGLPLLSIADVNIYICSTASATLNYVGGHTLVAGDRVIWQEFDGADNPIGAGPVELTYTSSLTDVALTLSAASDITTLGSHFYKAYVLSANPANCSGDLSDEVEIYRLPDLILDLTPLISSYCAEASGTTAESVITASTTTQESHVLPTDVLLAYNWSATKDGIAVTPISSIGTAQTNNTGGLSLTNTFTMNATGVGEYSFSATVAYPSQSASGITIKGGCSANSNTPAVVTVTPKPGKPTITVD</sequence>
<protein>
    <submittedName>
        <fullName evidence="1">Uncharacterized protein</fullName>
    </submittedName>
</protein>
<gene>
    <name evidence="1" type="ORF">ACFFI0_10800</name>
</gene>
<evidence type="ECO:0000313" key="1">
    <source>
        <dbReference type="EMBL" id="MFC0318801.1"/>
    </source>
</evidence>
<comment type="caution">
    <text evidence="1">The sequence shown here is derived from an EMBL/GenBank/DDBJ whole genome shotgun (WGS) entry which is preliminary data.</text>
</comment>
<name>A0ABV6HIU6_9SPHI</name>